<dbReference type="Gene3D" id="1.10.357.10">
    <property type="entry name" value="Tetracycline Repressor, domain 2"/>
    <property type="match status" value="1"/>
</dbReference>
<dbReference type="InterPro" id="IPR009057">
    <property type="entry name" value="Homeodomain-like_sf"/>
</dbReference>
<keyword evidence="9" id="KW-1185">Reference proteome</keyword>
<dbReference type="InterPro" id="IPR036271">
    <property type="entry name" value="Tet_transcr_reg_TetR-rel_C_sf"/>
</dbReference>
<reference evidence="9" key="1">
    <citation type="journal article" date="2019" name="Int. J. Syst. Evol. Microbiol.">
        <title>The Global Catalogue of Microorganisms (GCM) 10K type strain sequencing project: providing services to taxonomists for standard genome sequencing and annotation.</title>
        <authorList>
            <consortium name="The Broad Institute Genomics Platform"/>
            <consortium name="The Broad Institute Genome Sequencing Center for Infectious Disease"/>
            <person name="Wu L."/>
            <person name="Ma J."/>
        </authorList>
    </citation>
    <scope>NUCLEOTIDE SEQUENCE [LARGE SCALE GENOMIC DNA]</scope>
    <source>
        <strain evidence="9">JCM 17979</strain>
    </source>
</reference>
<dbReference type="RefSeq" id="WP_345416748.1">
    <property type="nucleotide sequence ID" value="NZ_BAABHO010000024.1"/>
</dbReference>
<keyword evidence="3 5" id="KW-0238">DNA-binding</keyword>
<feature type="domain" description="HTH tetR-type" evidence="7">
    <location>
        <begin position="29"/>
        <end position="89"/>
    </location>
</feature>
<evidence type="ECO:0000256" key="3">
    <source>
        <dbReference type="ARBA" id="ARBA00023125"/>
    </source>
</evidence>
<keyword evidence="1" id="KW-0678">Repressor</keyword>
<evidence type="ECO:0000313" key="9">
    <source>
        <dbReference type="Proteomes" id="UP001500928"/>
    </source>
</evidence>
<proteinExistence type="predicted"/>
<dbReference type="InterPro" id="IPR001647">
    <property type="entry name" value="HTH_TetR"/>
</dbReference>
<accession>A0ABP9BCX5</accession>
<dbReference type="PROSITE" id="PS50977">
    <property type="entry name" value="HTH_TETR_2"/>
    <property type="match status" value="1"/>
</dbReference>
<organism evidence="8 9">
    <name type="scientific">Actinomycetospora chlora</name>
    <dbReference type="NCBI Taxonomy" id="663608"/>
    <lineage>
        <taxon>Bacteria</taxon>
        <taxon>Bacillati</taxon>
        <taxon>Actinomycetota</taxon>
        <taxon>Actinomycetes</taxon>
        <taxon>Pseudonocardiales</taxon>
        <taxon>Pseudonocardiaceae</taxon>
        <taxon>Actinomycetospora</taxon>
    </lineage>
</organism>
<dbReference type="Pfam" id="PF00440">
    <property type="entry name" value="TetR_N"/>
    <property type="match status" value="1"/>
</dbReference>
<dbReference type="Pfam" id="PF17932">
    <property type="entry name" value="TetR_C_24"/>
    <property type="match status" value="1"/>
</dbReference>
<dbReference type="Gene3D" id="1.10.10.60">
    <property type="entry name" value="Homeodomain-like"/>
    <property type="match status" value="1"/>
</dbReference>
<name>A0ABP9BCX5_9PSEU</name>
<evidence type="ECO:0000256" key="5">
    <source>
        <dbReference type="PROSITE-ProRule" id="PRU00335"/>
    </source>
</evidence>
<comment type="caution">
    <text evidence="8">The sequence shown here is derived from an EMBL/GenBank/DDBJ whole genome shotgun (WGS) entry which is preliminary data.</text>
</comment>
<dbReference type="PRINTS" id="PR00455">
    <property type="entry name" value="HTHTETR"/>
</dbReference>
<dbReference type="InterPro" id="IPR041490">
    <property type="entry name" value="KstR2_TetR_C"/>
</dbReference>
<evidence type="ECO:0000313" key="8">
    <source>
        <dbReference type="EMBL" id="GAA4793684.1"/>
    </source>
</evidence>
<dbReference type="SUPFAM" id="SSF48498">
    <property type="entry name" value="Tetracyclin repressor-like, C-terminal domain"/>
    <property type="match status" value="1"/>
</dbReference>
<evidence type="ECO:0000259" key="7">
    <source>
        <dbReference type="PROSITE" id="PS50977"/>
    </source>
</evidence>
<dbReference type="SUPFAM" id="SSF46689">
    <property type="entry name" value="Homeodomain-like"/>
    <property type="match status" value="1"/>
</dbReference>
<evidence type="ECO:0000256" key="4">
    <source>
        <dbReference type="ARBA" id="ARBA00023163"/>
    </source>
</evidence>
<dbReference type="PANTHER" id="PTHR30055">
    <property type="entry name" value="HTH-TYPE TRANSCRIPTIONAL REGULATOR RUTR"/>
    <property type="match status" value="1"/>
</dbReference>
<feature type="DNA-binding region" description="H-T-H motif" evidence="5">
    <location>
        <begin position="52"/>
        <end position="71"/>
    </location>
</feature>
<feature type="region of interest" description="Disordered" evidence="6">
    <location>
        <begin position="1"/>
        <end position="31"/>
    </location>
</feature>
<sequence>MTSAESAGEPDAPRPPARRRSPGRPDRRAARREQVLDTAARMFFERGYEATTTTEIGAELGLLKGSVYYYISSKEDLLYEIVEQYHRDTRTYFDRIEASDAPPLEKLRELITTETAHTATNLTRSSLFYTEWRSLSPERQRTIVAERARHEQAVLAWITEARAAGAVRADLDPKIATYAIFGMVNSAYRWFRPDGRLTAEEIGREFCELVLSGLEVR</sequence>
<keyword evidence="4" id="KW-0804">Transcription</keyword>
<dbReference type="PANTHER" id="PTHR30055:SF175">
    <property type="entry name" value="HTH-TYPE TRANSCRIPTIONAL REPRESSOR KSTR2"/>
    <property type="match status" value="1"/>
</dbReference>
<evidence type="ECO:0000256" key="2">
    <source>
        <dbReference type="ARBA" id="ARBA00023015"/>
    </source>
</evidence>
<protein>
    <submittedName>
        <fullName evidence="8">TetR/AcrR family transcriptional regulator</fullName>
    </submittedName>
</protein>
<evidence type="ECO:0000256" key="1">
    <source>
        <dbReference type="ARBA" id="ARBA00022491"/>
    </source>
</evidence>
<keyword evidence="2" id="KW-0805">Transcription regulation</keyword>
<dbReference type="Proteomes" id="UP001500928">
    <property type="component" value="Unassembled WGS sequence"/>
</dbReference>
<gene>
    <name evidence="8" type="ORF">GCM10023200_31950</name>
</gene>
<dbReference type="InterPro" id="IPR050109">
    <property type="entry name" value="HTH-type_TetR-like_transc_reg"/>
</dbReference>
<dbReference type="EMBL" id="BAABHO010000024">
    <property type="protein sequence ID" value="GAA4793684.1"/>
    <property type="molecule type" value="Genomic_DNA"/>
</dbReference>
<evidence type="ECO:0000256" key="6">
    <source>
        <dbReference type="SAM" id="MobiDB-lite"/>
    </source>
</evidence>